<dbReference type="Proteomes" id="UP000321734">
    <property type="component" value="Unassembled WGS sequence"/>
</dbReference>
<dbReference type="GO" id="GO:0016757">
    <property type="term" value="F:glycosyltransferase activity"/>
    <property type="evidence" value="ECO:0007669"/>
    <property type="project" value="InterPro"/>
</dbReference>
<dbReference type="AlphaFoldDB" id="A0A5C7AFW7"/>
<dbReference type="EMBL" id="VORX01000005">
    <property type="protein sequence ID" value="TXE07341.1"/>
    <property type="molecule type" value="Genomic_DNA"/>
</dbReference>
<gene>
    <name evidence="2" type="ORF">ES711_11265</name>
</gene>
<dbReference type="Pfam" id="PF00534">
    <property type="entry name" value="Glycos_transf_1"/>
    <property type="match status" value="1"/>
</dbReference>
<dbReference type="PANTHER" id="PTHR12526">
    <property type="entry name" value="GLYCOSYLTRANSFERASE"/>
    <property type="match status" value="1"/>
</dbReference>
<dbReference type="InterPro" id="IPR001296">
    <property type="entry name" value="Glyco_trans_1"/>
</dbReference>
<keyword evidence="2" id="KW-0808">Transferase</keyword>
<dbReference type="SUPFAM" id="SSF53756">
    <property type="entry name" value="UDP-Glycosyltransferase/glycogen phosphorylase"/>
    <property type="match status" value="1"/>
</dbReference>
<accession>A0A5C7AFW7</accession>
<evidence type="ECO:0000259" key="1">
    <source>
        <dbReference type="Pfam" id="PF00534"/>
    </source>
</evidence>
<sequence>MRDLTLKKSSSFQRKAALMSQHKPYEHSDVLKKNGSVLMLTTFPPRECGIATYSQDLKKSVEGVFGSSCALEICALYNEKHPLKGADHFNFSLNTDNPESYQSLAAQINSESAIKLVYIQHEFGLYNGCSDVFIAFLEAIKKPILVAFHTVIPNPAPEFKTHVSAISSAATGLTVMTATSKQILIDSYGIQPSKIEVIPHGTHLIRHKNKSKLKSKYGLQGKTVLSTFGLLGPGKSIETTLEALPEIVADFPNVRFLVLGKTHPTLIKNEGEVYREFLQDKIQQLNLSKQVIFVNEFLPLDTLLEYLQLTDIYLFTSKDPNQAVSGTFSYAMSCGCPILSTPIPHAKEFLSENKGLLFDFENSAMLAKHLRTLLNDKQYRKNLGLNGLHASASTSWQNSALSHGQLFKTYAKDLILGYKKPDLQFDHLFRMTTDMGVIQFAQLNQPDLESGYTLDDNARALIVMCEQYKLTQDEALLPPLINYLSFIINCQRYNGRFYNYVNINAAFTAQNDTVNLEDSNGRGIWALGHLLQIATLIPPSYAYIINRAKECLDEFLPNVRRFNSPRAMAFIIKGLAASNLATTDTVYAETVYELGVKLIKMYKHESRKDWKWFEPYLTYGNSVLPEAIFEIYKLTEIEEFKIVAYESFNFLLEHLFINGEFRVISNQTWFLRGDSLKNASYGGQQPIDVAYTILALKNFHQIFSNEGYEEKMELAFSWFLGNNHLKRIIYNPCTTGCFDGLELNNVNLNQGAESTISYLMARQAFEKTTENQLI</sequence>
<dbReference type="PANTHER" id="PTHR12526:SF572">
    <property type="entry name" value="BLL5144 PROTEIN"/>
    <property type="match status" value="1"/>
</dbReference>
<dbReference type="OrthoDB" id="9765330at2"/>
<organism evidence="2 3">
    <name type="scientific">Gelidibacter salicanalis</name>
    <dbReference type="NCBI Taxonomy" id="291193"/>
    <lineage>
        <taxon>Bacteria</taxon>
        <taxon>Pseudomonadati</taxon>
        <taxon>Bacteroidota</taxon>
        <taxon>Flavobacteriia</taxon>
        <taxon>Flavobacteriales</taxon>
        <taxon>Flavobacteriaceae</taxon>
        <taxon>Gelidibacter</taxon>
    </lineage>
</organism>
<dbReference type="RefSeq" id="WP_146893414.1">
    <property type="nucleotide sequence ID" value="NZ_VORX01000005.1"/>
</dbReference>
<evidence type="ECO:0000313" key="2">
    <source>
        <dbReference type="EMBL" id="TXE07341.1"/>
    </source>
</evidence>
<protein>
    <submittedName>
        <fullName evidence="2">Glycosyltransferase</fullName>
    </submittedName>
</protein>
<name>A0A5C7AFW7_9FLAO</name>
<reference evidence="2 3" key="1">
    <citation type="submission" date="2019-08" db="EMBL/GenBank/DDBJ databases">
        <title>Genome sequence of Gelidibacter salicanalis IC162T.</title>
        <authorList>
            <person name="Bowman J.P."/>
        </authorList>
    </citation>
    <scope>NUCLEOTIDE SEQUENCE [LARGE SCALE GENOMIC DNA]</scope>
    <source>
        <strain evidence="2 3">IC162</strain>
    </source>
</reference>
<comment type="caution">
    <text evidence="2">The sequence shown here is derived from an EMBL/GenBank/DDBJ whole genome shotgun (WGS) entry which is preliminary data.</text>
</comment>
<proteinExistence type="predicted"/>
<feature type="domain" description="Glycosyl transferase family 1" evidence="1">
    <location>
        <begin position="213"/>
        <end position="387"/>
    </location>
</feature>
<evidence type="ECO:0000313" key="3">
    <source>
        <dbReference type="Proteomes" id="UP000321734"/>
    </source>
</evidence>
<dbReference type="SUPFAM" id="SSF48208">
    <property type="entry name" value="Six-hairpin glycosidases"/>
    <property type="match status" value="1"/>
</dbReference>
<dbReference type="Gene3D" id="3.40.50.2000">
    <property type="entry name" value="Glycogen Phosphorylase B"/>
    <property type="match status" value="2"/>
</dbReference>
<dbReference type="GO" id="GO:0005975">
    <property type="term" value="P:carbohydrate metabolic process"/>
    <property type="evidence" value="ECO:0007669"/>
    <property type="project" value="InterPro"/>
</dbReference>
<keyword evidence="3" id="KW-1185">Reference proteome</keyword>
<dbReference type="InterPro" id="IPR008928">
    <property type="entry name" value="6-hairpin_glycosidase_sf"/>
</dbReference>